<organism evidence="2 3">
    <name type="scientific">Yinghuangia aomiensis</name>
    <dbReference type="NCBI Taxonomy" id="676205"/>
    <lineage>
        <taxon>Bacteria</taxon>
        <taxon>Bacillati</taxon>
        <taxon>Actinomycetota</taxon>
        <taxon>Actinomycetes</taxon>
        <taxon>Kitasatosporales</taxon>
        <taxon>Streptomycetaceae</taxon>
        <taxon>Yinghuangia</taxon>
    </lineage>
</organism>
<feature type="region of interest" description="Disordered" evidence="1">
    <location>
        <begin position="20"/>
        <end position="48"/>
    </location>
</feature>
<dbReference type="EMBL" id="BAABHS010000001">
    <property type="protein sequence ID" value="GAA4947147.1"/>
    <property type="molecule type" value="Genomic_DNA"/>
</dbReference>
<protein>
    <submittedName>
        <fullName evidence="2">Uncharacterized protein</fullName>
    </submittedName>
</protein>
<comment type="caution">
    <text evidence="2">The sequence shown here is derived from an EMBL/GenBank/DDBJ whole genome shotgun (WGS) entry which is preliminary data.</text>
</comment>
<name>A0ABP9GL80_9ACTN</name>
<dbReference type="RefSeq" id="WP_345673429.1">
    <property type="nucleotide sequence ID" value="NZ_BAABHS010000001.1"/>
</dbReference>
<gene>
    <name evidence="2" type="ORF">GCM10023205_03780</name>
</gene>
<reference evidence="3" key="1">
    <citation type="journal article" date="2019" name="Int. J. Syst. Evol. Microbiol.">
        <title>The Global Catalogue of Microorganisms (GCM) 10K type strain sequencing project: providing services to taxonomists for standard genome sequencing and annotation.</title>
        <authorList>
            <consortium name="The Broad Institute Genomics Platform"/>
            <consortium name="The Broad Institute Genome Sequencing Center for Infectious Disease"/>
            <person name="Wu L."/>
            <person name="Ma J."/>
        </authorList>
    </citation>
    <scope>NUCLEOTIDE SEQUENCE [LARGE SCALE GENOMIC DNA]</scope>
    <source>
        <strain evidence="3">JCM 17986</strain>
    </source>
</reference>
<evidence type="ECO:0000256" key="1">
    <source>
        <dbReference type="SAM" id="MobiDB-lite"/>
    </source>
</evidence>
<sequence length="102" mass="10368">MADGPAASAALLLAGDIWPASARRSAPSTPPGTTARAATASPEPGARERSMQALLDALTTLIAPNGDDPTDPANGGTDHPLCPRGLFFTDEARNLYEAISPA</sequence>
<keyword evidence="3" id="KW-1185">Reference proteome</keyword>
<accession>A0ABP9GL80</accession>
<evidence type="ECO:0000313" key="3">
    <source>
        <dbReference type="Proteomes" id="UP001500466"/>
    </source>
</evidence>
<dbReference type="Proteomes" id="UP001500466">
    <property type="component" value="Unassembled WGS sequence"/>
</dbReference>
<feature type="region of interest" description="Disordered" evidence="1">
    <location>
        <begin position="62"/>
        <end position="82"/>
    </location>
</feature>
<evidence type="ECO:0000313" key="2">
    <source>
        <dbReference type="EMBL" id="GAA4947147.1"/>
    </source>
</evidence>
<proteinExistence type="predicted"/>
<feature type="compositionally biased region" description="Low complexity" evidence="1">
    <location>
        <begin position="23"/>
        <end position="42"/>
    </location>
</feature>